<feature type="non-terminal residue" evidence="1">
    <location>
        <position position="107"/>
    </location>
</feature>
<gene>
    <name evidence="1" type="ORF">PSTT_16764</name>
</gene>
<feature type="non-terminal residue" evidence="1">
    <location>
        <position position="1"/>
    </location>
</feature>
<protein>
    <submittedName>
        <fullName evidence="1">Uncharacterized protein</fullName>
    </submittedName>
</protein>
<dbReference type="VEuPathDB" id="FungiDB:PSTT_16764"/>
<dbReference type="AlphaFoldDB" id="A0A2S4UBP6"/>
<sequence length="107" mass="12059">SSAKLASFDTEKSWPCSKQARAQKGINDLTKWLQMIMNLIKHRTTRIKPMLGTIQMRRPILAAIPQPLLILIVIPLPLPNWALVHPGQQWTEQCGHNPLVFASACHC</sequence>
<evidence type="ECO:0000313" key="2">
    <source>
        <dbReference type="Proteomes" id="UP000239156"/>
    </source>
</evidence>
<accession>A0A2S4UBP6</accession>
<evidence type="ECO:0000313" key="1">
    <source>
        <dbReference type="EMBL" id="POV94616.1"/>
    </source>
</evidence>
<proteinExistence type="predicted"/>
<keyword evidence="2" id="KW-1185">Reference proteome</keyword>
<name>A0A2S4UBP6_9BASI</name>
<comment type="caution">
    <text evidence="1">The sequence shown here is derived from an EMBL/GenBank/DDBJ whole genome shotgun (WGS) entry which is preliminary data.</text>
</comment>
<dbReference type="EMBL" id="PKSL01000402">
    <property type="protein sequence ID" value="POV94616.1"/>
    <property type="molecule type" value="Genomic_DNA"/>
</dbReference>
<reference evidence="1" key="1">
    <citation type="submission" date="2017-12" db="EMBL/GenBank/DDBJ databases">
        <title>Gene loss provides genomic basis for host adaptation in cereal stripe rust fungi.</title>
        <authorList>
            <person name="Xia C."/>
        </authorList>
    </citation>
    <scope>NUCLEOTIDE SEQUENCE [LARGE SCALE GENOMIC DNA]</scope>
    <source>
        <strain evidence="1">93-210</strain>
    </source>
</reference>
<dbReference type="Proteomes" id="UP000239156">
    <property type="component" value="Unassembled WGS sequence"/>
</dbReference>
<organism evidence="1 2">
    <name type="scientific">Puccinia striiformis</name>
    <dbReference type="NCBI Taxonomy" id="27350"/>
    <lineage>
        <taxon>Eukaryota</taxon>
        <taxon>Fungi</taxon>
        <taxon>Dikarya</taxon>
        <taxon>Basidiomycota</taxon>
        <taxon>Pucciniomycotina</taxon>
        <taxon>Pucciniomycetes</taxon>
        <taxon>Pucciniales</taxon>
        <taxon>Pucciniaceae</taxon>
        <taxon>Puccinia</taxon>
    </lineage>
</organism>